<sequence>MAGERPSWVPSEVDVERPSAARMYDYFLGGAHNFAVDRQMADQVIATFPGTRRFAQLNRSFLRWSVRLLLDSGVRQFIDLGSGIPTVGNVHETAQRIDPTARVVYVDNDPVAYAHSRSILAQDAQAAVVKADLRDVDAVLTDPAVVDLLDLDQPVGLLTVAVLHFIPDTDDPAATLARYHDAVAPGSHLVISHALAEPVQEGEPEDERATTVKKVYSRSATPLTLRTEEQIARLFGGFAIIDPPGLVNAGLFSGGDLYDGPDPDWAPGAVGVGRKA</sequence>
<dbReference type="AlphaFoldDB" id="A0A221WBH9"/>
<dbReference type="CDD" id="cd02440">
    <property type="entry name" value="AdoMet_MTases"/>
    <property type="match status" value="1"/>
</dbReference>
<keyword evidence="1" id="KW-0808">Transferase</keyword>
<dbReference type="PIRSF" id="PIRSF017393">
    <property type="entry name" value="MTase_SAV2177"/>
    <property type="match status" value="1"/>
</dbReference>
<proteinExistence type="predicted"/>
<dbReference type="GO" id="GO:0032259">
    <property type="term" value="P:methylation"/>
    <property type="evidence" value="ECO:0007669"/>
    <property type="project" value="UniProtKB-KW"/>
</dbReference>
<evidence type="ECO:0000313" key="1">
    <source>
        <dbReference type="EMBL" id="ASO23001.1"/>
    </source>
</evidence>
<keyword evidence="1" id="KW-0489">Methyltransferase</keyword>
<dbReference type="Gene3D" id="3.40.50.150">
    <property type="entry name" value="Vaccinia Virus protein VP39"/>
    <property type="match status" value="1"/>
</dbReference>
<dbReference type="OrthoDB" id="4134439at2"/>
<dbReference type="InterPro" id="IPR006764">
    <property type="entry name" value="SAM_dep_MeTrfase_SAV2177_type"/>
</dbReference>
<dbReference type="GO" id="GO:0008168">
    <property type="term" value="F:methyltransferase activity"/>
    <property type="evidence" value="ECO:0007669"/>
    <property type="project" value="UniProtKB-KW"/>
</dbReference>
<organism evidence="1 2">
    <name type="scientific">Actinoalloteichus hoggarensis</name>
    <dbReference type="NCBI Taxonomy" id="1470176"/>
    <lineage>
        <taxon>Bacteria</taxon>
        <taxon>Bacillati</taxon>
        <taxon>Actinomycetota</taxon>
        <taxon>Actinomycetes</taxon>
        <taxon>Pseudonocardiales</taxon>
        <taxon>Pseudonocardiaceae</taxon>
        <taxon>Actinoalloteichus</taxon>
    </lineage>
</organism>
<dbReference type="KEGG" id="ahg:AHOG_27015"/>
<gene>
    <name evidence="1" type="ORF">AHOG_27015</name>
</gene>
<keyword evidence="2" id="KW-1185">Reference proteome</keyword>
<dbReference type="SUPFAM" id="SSF53335">
    <property type="entry name" value="S-adenosyl-L-methionine-dependent methyltransferases"/>
    <property type="match status" value="1"/>
</dbReference>
<protein>
    <submittedName>
        <fullName evidence="1">S-adenosyl methyltransferase</fullName>
    </submittedName>
</protein>
<evidence type="ECO:0000313" key="2">
    <source>
        <dbReference type="Proteomes" id="UP000204221"/>
    </source>
</evidence>
<dbReference type="Proteomes" id="UP000204221">
    <property type="component" value="Chromosome"/>
</dbReference>
<reference evidence="1 2" key="1">
    <citation type="submission" date="2017-07" db="EMBL/GenBank/DDBJ databases">
        <title>Complete genome sequence of Actinoalloteichus hoggarensis DSM 45943, type strain of Actinoalloteichus hoggarensis.</title>
        <authorList>
            <person name="Ruckert C."/>
            <person name="Nouioui I."/>
            <person name="Willmese J."/>
            <person name="van Wezel G."/>
            <person name="Klenk H.-P."/>
            <person name="Kalinowski J."/>
            <person name="Zotchev S.B."/>
        </authorList>
    </citation>
    <scope>NUCLEOTIDE SEQUENCE [LARGE SCALE GENOMIC DNA]</scope>
    <source>
        <strain evidence="1 2">DSM 45943</strain>
    </source>
</reference>
<dbReference type="InterPro" id="IPR029063">
    <property type="entry name" value="SAM-dependent_MTases_sf"/>
</dbReference>
<accession>A0A221WBH9</accession>
<dbReference type="RefSeq" id="WP_157737072.1">
    <property type="nucleotide sequence ID" value="NZ_CP022521.1"/>
</dbReference>
<dbReference type="Pfam" id="PF04672">
    <property type="entry name" value="Methyltransf_19"/>
    <property type="match status" value="1"/>
</dbReference>
<dbReference type="EMBL" id="CP022521">
    <property type="protein sequence ID" value="ASO23001.1"/>
    <property type="molecule type" value="Genomic_DNA"/>
</dbReference>
<name>A0A221WBH9_9PSEU</name>